<keyword evidence="2" id="KW-1185">Reference proteome</keyword>
<organism evidence="1 2">
    <name type="scientific">Rhynchospora tenuis</name>
    <dbReference type="NCBI Taxonomy" id="198213"/>
    <lineage>
        <taxon>Eukaryota</taxon>
        <taxon>Viridiplantae</taxon>
        <taxon>Streptophyta</taxon>
        <taxon>Embryophyta</taxon>
        <taxon>Tracheophyta</taxon>
        <taxon>Spermatophyta</taxon>
        <taxon>Magnoliopsida</taxon>
        <taxon>Liliopsida</taxon>
        <taxon>Poales</taxon>
        <taxon>Cyperaceae</taxon>
        <taxon>Cyperoideae</taxon>
        <taxon>Rhynchosporeae</taxon>
        <taxon>Rhynchospora</taxon>
    </lineage>
</organism>
<reference evidence="1 2" key="1">
    <citation type="journal article" date="2022" name="Cell">
        <title>Repeat-based holocentromeres influence genome architecture and karyotype evolution.</title>
        <authorList>
            <person name="Hofstatter P.G."/>
            <person name="Thangavel G."/>
            <person name="Lux T."/>
            <person name="Neumann P."/>
            <person name="Vondrak T."/>
            <person name="Novak P."/>
            <person name="Zhang M."/>
            <person name="Costa L."/>
            <person name="Castellani M."/>
            <person name="Scott A."/>
            <person name="Toegelov H."/>
            <person name="Fuchs J."/>
            <person name="Mata-Sucre Y."/>
            <person name="Dias Y."/>
            <person name="Vanzela A.L.L."/>
            <person name="Huettel B."/>
            <person name="Almeida C.C.S."/>
            <person name="Simkova H."/>
            <person name="Souza G."/>
            <person name="Pedrosa-Harand A."/>
            <person name="Macas J."/>
            <person name="Mayer K.F.X."/>
            <person name="Houben A."/>
            <person name="Marques A."/>
        </authorList>
    </citation>
    <scope>NUCLEOTIDE SEQUENCE [LARGE SCALE GENOMIC DNA]</scope>
    <source>
        <strain evidence="1">RhyTen1mFocal</strain>
    </source>
</reference>
<dbReference type="PANTHER" id="PTHR33264">
    <property type="entry name" value="EXPRESSED PROTEIN"/>
    <property type="match status" value="1"/>
</dbReference>
<name>A0AAD5ZUN9_9POAL</name>
<dbReference type="AlphaFoldDB" id="A0AAD5ZUN9"/>
<comment type="caution">
    <text evidence="1">The sequence shown here is derived from an EMBL/GenBank/DDBJ whole genome shotgun (WGS) entry which is preliminary data.</text>
</comment>
<evidence type="ECO:0000313" key="1">
    <source>
        <dbReference type="EMBL" id="KAJ3704257.1"/>
    </source>
</evidence>
<accession>A0AAD5ZUN9</accession>
<dbReference type="EMBL" id="JAMRDG010000001">
    <property type="protein sequence ID" value="KAJ3704257.1"/>
    <property type="molecule type" value="Genomic_DNA"/>
</dbReference>
<sequence length="237" mass="27412">MRSLQLPFLSESLFNFPRPLHKLQREQEREFILSAVFLFQCVPSLLKLDKSFVQRILETDIVGRVEIWYQRKHLDSTNALIIALQQHNQAATNQHHMASYRFPVRDETVEPAEFSGQSCQSCTAFALADCIALCCCPCCVLSFLSLALVKAPWMVGRRCLALLKKRRCFLQKRRVSNMEEKEIVATDKGLEEKCEVWGKIENYQMVGFGDESEKIWAEFYQVGQWGFGRVSFSKQTQ</sequence>
<evidence type="ECO:0000313" key="2">
    <source>
        <dbReference type="Proteomes" id="UP001210211"/>
    </source>
</evidence>
<protein>
    <submittedName>
        <fullName evidence="1">Uncharacterized protein</fullName>
    </submittedName>
</protein>
<proteinExistence type="predicted"/>
<gene>
    <name evidence="1" type="ORF">LUZ61_007962</name>
</gene>
<dbReference type="Proteomes" id="UP001210211">
    <property type="component" value="Unassembled WGS sequence"/>
</dbReference>
<dbReference type="PANTHER" id="PTHR33264:SF6">
    <property type="entry name" value="OS01G0638800 PROTEIN"/>
    <property type="match status" value="1"/>
</dbReference>